<accession>A0A974NPB3</accession>
<evidence type="ECO:0000313" key="2">
    <source>
        <dbReference type="Proteomes" id="UP000595254"/>
    </source>
</evidence>
<proteinExistence type="predicted"/>
<keyword evidence="2" id="KW-1185">Reference proteome</keyword>
<organism evidence="1 2">
    <name type="scientific">Peribacillus psychrosaccharolyticus</name>
    <name type="common">Bacillus psychrosaccharolyticus</name>
    <dbReference type="NCBI Taxonomy" id="1407"/>
    <lineage>
        <taxon>Bacteria</taxon>
        <taxon>Bacillati</taxon>
        <taxon>Bacillota</taxon>
        <taxon>Bacilli</taxon>
        <taxon>Bacillales</taxon>
        <taxon>Bacillaceae</taxon>
        <taxon>Peribacillus</taxon>
    </lineage>
</organism>
<evidence type="ECO:0008006" key="3">
    <source>
        <dbReference type="Google" id="ProtNLM"/>
    </source>
</evidence>
<dbReference type="KEGG" id="ppsr:I6J18_05715"/>
<dbReference type="EMBL" id="CP068053">
    <property type="protein sequence ID" value="QQT01364.1"/>
    <property type="molecule type" value="Genomic_DNA"/>
</dbReference>
<dbReference type="AlphaFoldDB" id="A0A974NPB3"/>
<dbReference type="InterPro" id="IPR008978">
    <property type="entry name" value="HSP20-like_chaperone"/>
</dbReference>
<sequence length="124" mass="14198">MIMDKEDQILFEQWLRNFFADPNTSFLDFQTFRLDAFEYPTHYLLEALFESKPIKTITVSIDKNNLTIFAAGIPDGLLKRSFTFPFSLEDRTISTELSTDALLVKISKGTIKKGTPSTRILDVP</sequence>
<reference evidence="1 2" key="1">
    <citation type="submission" date="2021-01" db="EMBL/GenBank/DDBJ databases">
        <title>FDA dAtabase for Regulatory Grade micrObial Sequences (FDA-ARGOS): Supporting development and validation of Infectious Disease Dx tests.</title>
        <authorList>
            <person name="Nelson B."/>
            <person name="Plummer A."/>
            <person name="Tallon L."/>
            <person name="Sadzewicz L."/>
            <person name="Zhao X."/>
            <person name="Boylan J."/>
            <person name="Ott S."/>
            <person name="Bowen H."/>
            <person name="Vavikolanu K."/>
            <person name="Mehta A."/>
            <person name="Aluvathingal J."/>
            <person name="Nadendla S."/>
            <person name="Myers T."/>
            <person name="Yan Y."/>
            <person name="Sichtig H."/>
        </authorList>
    </citation>
    <scope>NUCLEOTIDE SEQUENCE [LARGE SCALE GENOMIC DNA]</scope>
    <source>
        <strain evidence="1 2">FDAARGOS_1161</strain>
    </source>
</reference>
<evidence type="ECO:0000313" key="1">
    <source>
        <dbReference type="EMBL" id="QQT01364.1"/>
    </source>
</evidence>
<name>A0A974NPB3_PERPY</name>
<protein>
    <recommendedName>
        <fullName evidence="3">Hsp20/alpha crystallin family protein</fullName>
    </recommendedName>
</protein>
<dbReference type="SUPFAM" id="SSF49764">
    <property type="entry name" value="HSP20-like chaperones"/>
    <property type="match status" value="1"/>
</dbReference>
<gene>
    <name evidence="1" type="ORF">I6J18_05715</name>
</gene>
<dbReference type="RefSeq" id="WP_051387535.1">
    <property type="nucleotide sequence ID" value="NZ_CP068053.1"/>
</dbReference>
<dbReference type="Proteomes" id="UP000595254">
    <property type="component" value="Chromosome"/>
</dbReference>